<comment type="caution">
    <text evidence="2">The sequence shown here is derived from an EMBL/GenBank/DDBJ whole genome shotgun (WGS) entry which is preliminary data.</text>
</comment>
<feature type="transmembrane region" description="Helical" evidence="1">
    <location>
        <begin position="104"/>
        <end position="126"/>
    </location>
</feature>
<sequence>MRSFSSVQRFALGGMFVAPIMCVVAIGAPHWLVTPPNNFLAGQMGIFMWCVDVFGEKGCEMLRLGVSSSPLDSVVEPASICIALGVICGLISFWLAMCAPGIRLWALGIVCFIAALYGAKAAVIFAKNFGKVVPARILVSLNLMHYGWAFYLYCLGVGLLAVTSVLAFFSAPDEYSEHHEYR</sequence>
<dbReference type="Proteomes" id="UP001519460">
    <property type="component" value="Unassembled WGS sequence"/>
</dbReference>
<organism evidence="2 3">
    <name type="scientific">Batillaria attramentaria</name>
    <dbReference type="NCBI Taxonomy" id="370345"/>
    <lineage>
        <taxon>Eukaryota</taxon>
        <taxon>Metazoa</taxon>
        <taxon>Spiralia</taxon>
        <taxon>Lophotrochozoa</taxon>
        <taxon>Mollusca</taxon>
        <taxon>Gastropoda</taxon>
        <taxon>Caenogastropoda</taxon>
        <taxon>Sorbeoconcha</taxon>
        <taxon>Cerithioidea</taxon>
        <taxon>Batillariidae</taxon>
        <taxon>Batillaria</taxon>
    </lineage>
</organism>
<feature type="transmembrane region" description="Helical" evidence="1">
    <location>
        <begin position="77"/>
        <end position="97"/>
    </location>
</feature>
<proteinExistence type="predicted"/>
<evidence type="ECO:0000313" key="3">
    <source>
        <dbReference type="Proteomes" id="UP001519460"/>
    </source>
</evidence>
<dbReference type="AlphaFoldDB" id="A0ABD0LGX9"/>
<evidence type="ECO:0008006" key="4">
    <source>
        <dbReference type="Google" id="ProtNLM"/>
    </source>
</evidence>
<keyword evidence="1" id="KW-0812">Transmembrane</keyword>
<name>A0ABD0LGX9_9CAEN</name>
<evidence type="ECO:0000313" key="2">
    <source>
        <dbReference type="EMBL" id="KAK7498493.1"/>
    </source>
</evidence>
<keyword evidence="1" id="KW-1133">Transmembrane helix</keyword>
<protein>
    <recommendedName>
        <fullName evidence="4">Transmembrane protein</fullName>
    </recommendedName>
</protein>
<reference evidence="2 3" key="1">
    <citation type="journal article" date="2023" name="Sci. Data">
        <title>Genome assembly of the Korean intertidal mud-creeper Batillaria attramentaria.</title>
        <authorList>
            <person name="Patra A.K."/>
            <person name="Ho P.T."/>
            <person name="Jun S."/>
            <person name="Lee S.J."/>
            <person name="Kim Y."/>
            <person name="Won Y.J."/>
        </authorList>
    </citation>
    <scope>NUCLEOTIDE SEQUENCE [LARGE SCALE GENOMIC DNA]</scope>
    <source>
        <strain evidence="2">Wonlab-2016</strain>
    </source>
</reference>
<accession>A0ABD0LGX9</accession>
<dbReference type="EMBL" id="JACVVK020000050">
    <property type="protein sequence ID" value="KAK7498493.1"/>
    <property type="molecule type" value="Genomic_DNA"/>
</dbReference>
<gene>
    <name evidence="2" type="ORF">BaRGS_00010153</name>
</gene>
<keyword evidence="1" id="KW-0472">Membrane</keyword>
<keyword evidence="3" id="KW-1185">Reference proteome</keyword>
<dbReference type="Gene3D" id="1.20.140.150">
    <property type="match status" value="1"/>
</dbReference>
<evidence type="ECO:0000256" key="1">
    <source>
        <dbReference type="SAM" id="Phobius"/>
    </source>
</evidence>
<feature type="transmembrane region" description="Helical" evidence="1">
    <location>
        <begin position="12"/>
        <end position="32"/>
    </location>
</feature>
<feature type="transmembrane region" description="Helical" evidence="1">
    <location>
        <begin position="146"/>
        <end position="169"/>
    </location>
</feature>